<dbReference type="InterPro" id="IPR006094">
    <property type="entry name" value="Oxid_FAD_bind_N"/>
</dbReference>
<accession>A0A7C2ZNV6</accession>
<evidence type="ECO:0000256" key="7">
    <source>
        <dbReference type="ARBA" id="ARBA00038897"/>
    </source>
</evidence>
<evidence type="ECO:0000256" key="4">
    <source>
        <dbReference type="ARBA" id="ARBA00022827"/>
    </source>
</evidence>
<sequence>MGYADKFIDIASKVVGNNNVVTDEKELIKYSSDHSFVKPTTPIAIVRPGSVEEVQQILEYANKFLVPITPLSGGTNNLGGTIPAPGGVILDLRRMNRILDVDPRASMASIEPGVTFEQLQQFLAKYSHRALTPIELPKTSSALSTYLDLAPLYGWVYYAEEILTTMTIVLPDGTLIKTGQQAFPQIKWPYVHSHASPFAGLMNYIWYQSQGTLGVVTQGWIKIKPIGETVEAFFVGIDDEKDLYKVVREIMWLRYPRDMAIFNNTDAALFFAEDSPDYSSKVADLASKLPKWVVAFTLRSRKDGVEVMVADLKDKLGALGLRLLDDLPDVPNAKEKFISEVAYPSGWPKYSKYRGARTVLPFICSLKDIPSMYQALQKLAEKHGFPANNVGVTIAPTDRIGVVACNVAFNRALEGEEVQKAKKLYLDVALELLKLGAFYSRPYGVLAKLMYERAQVYYEVLMKIKRTLDPNNIMNPRRLSITEEW</sequence>
<gene>
    <name evidence="9" type="ORF">ENO77_03940</name>
</gene>
<keyword evidence="3" id="KW-0285">Flavoprotein</keyword>
<comment type="similarity">
    <text evidence="2">Belongs to the FAD-binding oxidoreductase/transferase type 4 family.</text>
</comment>
<dbReference type="InterPro" id="IPR016166">
    <property type="entry name" value="FAD-bd_PCMH"/>
</dbReference>
<dbReference type="Pfam" id="PF02913">
    <property type="entry name" value="FAD-oxidase_C"/>
    <property type="match status" value="1"/>
</dbReference>
<dbReference type="InterPro" id="IPR016169">
    <property type="entry name" value="FAD-bd_PCMH_sub2"/>
</dbReference>
<evidence type="ECO:0000256" key="3">
    <source>
        <dbReference type="ARBA" id="ARBA00022630"/>
    </source>
</evidence>
<reference evidence="9" key="1">
    <citation type="journal article" date="2020" name="mSystems">
        <title>Genome- and Community-Level Interaction Insights into Carbon Utilization and Element Cycling Functions of Hydrothermarchaeota in Hydrothermal Sediment.</title>
        <authorList>
            <person name="Zhou Z."/>
            <person name="Liu Y."/>
            <person name="Xu W."/>
            <person name="Pan J."/>
            <person name="Luo Z.H."/>
            <person name="Li M."/>
        </authorList>
    </citation>
    <scope>NUCLEOTIDE SEQUENCE [LARGE SCALE GENOMIC DNA]</scope>
    <source>
        <strain evidence="9">SpSt-16</strain>
    </source>
</reference>
<evidence type="ECO:0000259" key="8">
    <source>
        <dbReference type="PROSITE" id="PS51387"/>
    </source>
</evidence>
<evidence type="ECO:0000256" key="2">
    <source>
        <dbReference type="ARBA" id="ARBA00008000"/>
    </source>
</evidence>
<dbReference type="GO" id="GO:1903457">
    <property type="term" value="P:lactate catabolic process"/>
    <property type="evidence" value="ECO:0007669"/>
    <property type="project" value="TreeGrafter"/>
</dbReference>
<dbReference type="SUPFAM" id="SSF55103">
    <property type="entry name" value="FAD-linked oxidases, C-terminal domain"/>
    <property type="match status" value="1"/>
</dbReference>
<keyword evidence="5" id="KW-0809">Transit peptide</keyword>
<dbReference type="GO" id="GO:0071949">
    <property type="term" value="F:FAD binding"/>
    <property type="evidence" value="ECO:0007669"/>
    <property type="project" value="InterPro"/>
</dbReference>
<dbReference type="Pfam" id="PF01565">
    <property type="entry name" value="FAD_binding_4"/>
    <property type="match status" value="1"/>
</dbReference>
<dbReference type="PANTHER" id="PTHR11748">
    <property type="entry name" value="D-LACTATE DEHYDROGENASE"/>
    <property type="match status" value="1"/>
</dbReference>
<dbReference type="SUPFAM" id="SSF56176">
    <property type="entry name" value="FAD-binding/transporter-associated domain-like"/>
    <property type="match status" value="1"/>
</dbReference>
<dbReference type="InterPro" id="IPR016171">
    <property type="entry name" value="Vanillyl_alc_oxidase_C-sub2"/>
</dbReference>
<protein>
    <recommendedName>
        <fullName evidence="7">D-lactate dehydrogenase (cytochrome)</fullName>
        <ecNumber evidence="7">1.1.2.4</ecNumber>
    </recommendedName>
</protein>
<evidence type="ECO:0000313" key="9">
    <source>
        <dbReference type="EMBL" id="HEW53299.1"/>
    </source>
</evidence>
<dbReference type="GO" id="GO:0008720">
    <property type="term" value="F:D-lactate dehydrogenase (NAD+) activity"/>
    <property type="evidence" value="ECO:0007669"/>
    <property type="project" value="TreeGrafter"/>
</dbReference>
<evidence type="ECO:0000256" key="6">
    <source>
        <dbReference type="ARBA" id="ARBA00023002"/>
    </source>
</evidence>
<dbReference type="InterPro" id="IPR036318">
    <property type="entry name" value="FAD-bd_PCMH-like_sf"/>
</dbReference>
<dbReference type="AlphaFoldDB" id="A0A7C2ZNV6"/>
<dbReference type="GO" id="GO:0004458">
    <property type="term" value="F:D-lactate dehydrogenase (cytochrome) activity"/>
    <property type="evidence" value="ECO:0007669"/>
    <property type="project" value="UniProtKB-EC"/>
</dbReference>
<comment type="caution">
    <text evidence="9">The sequence shown here is derived from an EMBL/GenBank/DDBJ whole genome shotgun (WGS) entry which is preliminary data.</text>
</comment>
<keyword evidence="4" id="KW-0274">FAD</keyword>
<feature type="domain" description="FAD-binding PCMH-type" evidence="8">
    <location>
        <begin position="38"/>
        <end position="226"/>
    </location>
</feature>
<dbReference type="PROSITE" id="PS51387">
    <property type="entry name" value="FAD_PCMH"/>
    <property type="match status" value="1"/>
</dbReference>
<dbReference type="InterPro" id="IPR004113">
    <property type="entry name" value="FAD-bd_oxidored_4_C"/>
</dbReference>
<dbReference type="InterPro" id="IPR016164">
    <property type="entry name" value="FAD-linked_Oxase-like_C"/>
</dbReference>
<dbReference type="Gene3D" id="1.10.45.10">
    <property type="entry name" value="Vanillyl-alcohol Oxidase, Chain A, domain 4"/>
    <property type="match status" value="1"/>
</dbReference>
<evidence type="ECO:0000256" key="1">
    <source>
        <dbReference type="ARBA" id="ARBA00001974"/>
    </source>
</evidence>
<keyword evidence="6" id="KW-0560">Oxidoreductase</keyword>
<dbReference type="InterPro" id="IPR016167">
    <property type="entry name" value="FAD-bd_PCMH_sub1"/>
</dbReference>
<organism evidence="9">
    <name type="scientific">Ignisphaera aggregans</name>
    <dbReference type="NCBI Taxonomy" id="334771"/>
    <lineage>
        <taxon>Archaea</taxon>
        <taxon>Thermoproteota</taxon>
        <taxon>Thermoprotei</taxon>
        <taxon>Desulfurococcales</taxon>
        <taxon>Desulfurococcaceae</taxon>
        <taxon>Ignisphaera</taxon>
    </lineage>
</organism>
<comment type="cofactor">
    <cofactor evidence="1">
        <name>FAD</name>
        <dbReference type="ChEBI" id="CHEBI:57692"/>
    </cofactor>
</comment>
<evidence type="ECO:0000256" key="5">
    <source>
        <dbReference type="ARBA" id="ARBA00022946"/>
    </source>
</evidence>
<proteinExistence type="inferred from homology"/>
<dbReference type="Gene3D" id="3.30.465.10">
    <property type="match status" value="1"/>
</dbReference>
<dbReference type="EC" id="1.1.2.4" evidence="7"/>
<name>A0A7C2ZNV6_9CREN</name>
<dbReference type="EMBL" id="DSGT01000009">
    <property type="protein sequence ID" value="HEW53299.1"/>
    <property type="molecule type" value="Genomic_DNA"/>
</dbReference>
<dbReference type="Gene3D" id="3.30.43.10">
    <property type="entry name" value="Uridine Diphospho-n-acetylenolpyruvylglucosamine Reductase, domain 2"/>
    <property type="match status" value="1"/>
</dbReference>
<dbReference type="PANTHER" id="PTHR11748:SF111">
    <property type="entry name" value="D-LACTATE DEHYDROGENASE, MITOCHONDRIAL-RELATED"/>
    <property type="match status" value="1"/>
</dbReference>